<proteinExistence type="predicted"/>
<organism evidence="1">
    <name type="scientific">uncultured Acidobacteria bacterium A3</name>
    <dbReference type="NCBI Taxonomy" id="1036853"/>
    <lineage>
        <taxon>Bacteria</taxon>
        <taxon>Pseudomonadati</taxon>
        <taxon>Acidobacteriota</taxon>
        <taxon>environmental samples</taxon>
    </lineage>
</organism>
<name>F8TTI8_9BACT</name>
<sequence length="362" mass="39585">MLIERVRTAPSATVCRGTAALLASSLFVLLIATPLRAQDAPLPPISIGAGARTSFVHTDPDDGKGTDAFLLDSLRLYVSGSVTKNIKFMVNTEYDGNNHIDVMDAVAQFEFSPKFNIWAGRFLPPSDRANMYGPYYAHHWAVFTDGVQDGYPGVFQGRDNGAMYWGQFGKVKVSGGGFDGMSATGRKTVIGAGRVQVDFWDPEAGYYLNGTYYGGKNLLAIGVAGQVQGDDNHASSVDFLLERKVGTGGAFSIESEFAKYDRLGGYNSRYNTDTGGYLLASFLFPTTVGVGRFEVLGKFAKASFTNGLNAIDRDYDQKTSELNLNYVIKEFNARVMVFFLDKRFNAVQSNYKQFGVGLQLQM</sequence>
<protein>
    <submittedName>
        <fullName evidence="1">Phosphate-selective porin</fullName>
    </submittedName>
</protein>
<dbReference type="Gene3D" id="2.40.160.10">
    <property type="entry name" value="Porin"/>
    <property type="match status" value="1"/>
</dbReference>
<accession>F8TTI8</accession>
<dbReference type="SUPFAM" id="SSF56935">
    <property type="entry name" value="Porins"/>
    <property type="match status" value="1"/>
</dbReference>
<evidence type="ECO:0000313" key="1">
    <source>
        <dbReference type="EMBL" id="AEH26499.1"/>
    </source>
</evidence>
<dbReference type="InterPro" id="IPR023614">
    <property type="entry name" value="Porin_dom_sf"/>
</dbReference>
<dbReference type="AlphaFoldDB" id="F8TTI8"/>
<dbReference type="EMBL" id="JF342590">
    <property type="protein sequence ID" value="AEH26499.1"/>
    <property type="molecule type" value="Genomic_DNA"/>
</dbReference>
<reference evidence="1" key="1">
    <citation type="journal article" date="2011" name="FEMS Microbiol. Ecol.">
        <title>Polyketide synthase pathways identified from a metagenomic library are derived from soil Acidobacteria.</title>
        <authorList>
            <person name="Parsley L.C."/>
            <person name="Linneman J."/>
            <person name="Goode A.M."/>
            <person name="Becklund K."/>
            <person name="George I."/>
            <person name="Goodman R.M."/>
            <person name="Lopanik N.B."/>
            <person name="Liles M.R."/>
        </authorList>
    </citation>
    <scope>NUCLEOTIDE SEQUENCE</scope>
</reference>